<dbReference type="EMBL" id="MT141470">
    <property type="protein sequence ID" value="QJA62417.1"/>
    <property type="molecule type" value="Genomic_DNA"/>
</dbReference>
<evidence type="ECO:0000259" key="2">
    <source>
        <dbReference type="PROSITE" id="PS51192"/>
    </source>
</evidence>
<dbReference type="InterPro" id="IPR001650">
    <property type="entry name" value="Helicase_C-like"/>
</dbReference>
<name>A0A6M3IZH4_9ZZZZ</name>
<dbReference type="PANTHER" id="PTHR45766">
    <property type="entry name" value="DNA ANNEALING HELICASE AND ENDONUCLEASE ZRANB3 FAMILY MEMBER"/>
    <property type="match status" value="1"/>
</dbReference>
<keyword evidence="3" id="KW-0547">Nucleotide-binding</keyword>
<dbReference type="EMBL" id="MT142487">
    <property type="protein sequence ID" value="QJA82438.1"/>
    <property type="molecule type" value="Genomic_DNA"/>
</dbReference>
<feature type="domain" description="Helicase ATP-binding" evidence="2">
    <location>
        <begin position="228"/>
        <end position="438"/>
    </location>
</feature>
<dbReference type="PANTHER" id="PTHR45766:SF6">
    <property type="entry name" value="SWI_SNF-RELATED MATRIX-ASSOCIATED ACTIN-DEPENDENT REGULATOR OF CHROMATIN SUBFAMILY A-LIKE PROTEIN 1"/>
    <property type="match status" value="1"/>
</dbReference>
<dbReference type="InterPro" id="IPR049730">
    <property type="entry name" value="SNF2/RAD54-like_C"/>
</dbReference>
<reference evidence="3" key="1">
    <citation type="submission" date="2020-03" db="EMBL/GenBank/DDBJ databases">
        <title>The deep terrestrial virosphere.</title>
        <authorList>
            <person name="Holmfeldt K."/>
            <person name="Nilsson E."/>
            <person name="Simone D."/>
            <person name="Lopez-Fernandez M."/>
            <person name="Wu X."/>
            <person name="de Brujin I."/>
            <person name="Lundin D."/>
            <person name="Andersson A."/>
            <person name="Bertilsson S."/>
            <person name="Dopson M."/>
        </authorList>
    </citation>
    <scope>NUCLEOTIDE SEQUENCE</scope>
    <source>
        <strain evidence="4">MM415A00408</strain>
        <strain evidence="3">MM415B00786</strain>
    </source>
</reference>
<dbReference type="Gene3D" id="3.40.50.10810">
    <property type="entry name" value="Tandem AAA-ATPase domain"/>
    <property type="match status" value="1"/>
</dbReference>
<proteinExistence type="predicted"/>
<sequence length="744" mass="84116">MQAQADKATQTVMATGSQDIMELVRTDDKYAIGALLTLYGLQERDERDGQFTAHLNSVGFNRIDAPILSDMAQFYLSRGFLTEKQIAFARRAIAKYRGQLETFGVRPAELREREASKPVEPTMEAKLLADTSKFAIYFNFPFGSAQFLETAARVKTLDGRRFNGDARPKRWEAPLSVESAELLLEWGFKFSEGLAKWYGEATKTAQDYADELPDFDPRLRPFQKEGVAWIESRDGSALVGDEQGLGKTVQALAWLNLRPDVRPAVLVVPSSVKLNWAKEAEIWVQEKKRVHIISGKKPYSLPAADIYIINYDILGDALEERIVVYDQSRTPEDNLKAEKRVAKRIASGAVEIRRIEKEGKVTIQLEKIKGWVPVLKNLKPAILIGDEIQRIKNGREAQRARAMLYLARFIPRRMALSGTPIKNRAIEFFYPIQFVNQKVFPSFWKFGHRFTNAKNNGFGWQWIGSRNEQQLHDTLCMSIMIRRLKEKVLPDLPPKQRATVPMEITNRKEYEKVMDGFREWLRGTWTDRSGNERPNSENPAAAMVEIAKLRRATIAGKMDSVIDWIGDFLESGKKLIVFATHTNTLDILEKTFKGQTVRIDGTTKNRQAEVDKFQRCAKCGVNQDKHDVDPKACEEYEPDMATPLFLGNIIAAGEGITLTASSDVAFLEYSFVPADLAQAEDRAHRMKQTGSVTAWYLVAAKTIEEKLIGILHDKMVSIKSILDGKTVEKSDSEQATLAELIQGL</sequence>
<accession>A0A6M3IZH4</accession>
<dbReference type="GO" id="GO:0004386">
    <property type="term" value="F:helicase activity"/>
    <property type="evidence" value="ECO:0007669"/>
    <property type="project" value="UniProtKB-KW"/>
</dbReference>
<evidence type="ECO:0000313" key="4">
    <source>
        <dbReference type="EMBL" id="QJA82438.1"/>
    </source>
</evidence>
<keyword evidence="3" id="KW-0067">ATP-binding</keyword>
<keyword evidence="3" id="KW-0347">Helicase</keyword>
<dbReference type="Gene3D" id="3.40.50.300">
    <property type="entry name" value="P-loop containing nucleotide triphosphate hydrolases"/>
    <property type="match status" value="1"/>
</dbReference>
<dbReference type="Pfam" id="PF00176">
    <property type="entry name" value="SNF2-rel_dom"/>
    <property type="match status" value="1"/>
</dbReference>
<dbReference type="SUPFAM" id="SSF52540">
    <property type="entry name" value="P-loop containing nucleoside triphosphate hydrolases"/>
    <property type="match status" value="2"/>
</dbReference>
<evidence type="ECO:0000313" key="3">
    <source>
        <dbReference type="EMBL" id="QJA62417.1"/>
    </source>
</evidence>
<dbReference type="InterPro" id="IPR027417">
    <property type="entry name" value="P-loop_NTPase"/>
</dbReference>
<keyword evidence="1" id="KW-0378">Hydrolase</keyword>
<evidence type="ECO:0000256" key="1">
    <source>
        <dbReference type="ARBA" id="ARBA00022801"/>
    </source>
</evidence>
<dbReference type="GO" id="GO:0005524">
    <property type="term" value="F:ATP binding"/>
    <property type="evidence" value="ECO:0007669"/>
    <property type="project" value="InterPro"/>
</dbReference>
<dbReference type="PROSITE" id="PS51192">
    <property type="entry name" value="HELICASE_ATP_BIND_1"/>
    <property type="match status" value="1"/>
</dbReference>
<dbReference type="AlphaFoldDB" id="A0A6M3IZH4"/>
<dbReference type="GO" id="GO:0031297">
    <property type="term" value="P:replication fork processing"/>
    <property type="evidence" value="ECO:0007669"/>
    <property type="project" value="TreeGrafter"/>
</dbReference>
<dbReference type="InterPro" id="IPR038718">
    <property type="entry name" value="SNF2-like_sf"/>
</dbReference>
<dbReference type="InterPro" id="IPR000330">
    <property type="entry name" value="SNF2_N"/>
</dbReference>
<dbReference type="InterPro" id="IPR014001">
    <property type="entry name" value="Helicase_ATP-bd"/>
</dbReference>
<dbReference type="SMART" id="SM00490">
    <property type="entry name" value="HELICc"/>
    <property type="match status" value="1"/>
</dbReference>
<dbReference type="GO" id="GO:0016787">
    <property type="term" value="F:hydrolase activity"/>
    <property type="evidence" value="ECO:0007669"/>
    <property type="project" value="UniProtKB-KW"/>
</dbReference>
<dbReference type="CDD" id="cd18793">
    <property type="entry name" value="SF2_C_SNF"/>
    <property type="match status" value="1"/>
</dbReference>
<dbReference type="SMART" id="SM00487">
    <property type="entry name" value="DEXDc"/>
    <property type="match status" value="1"/>
</dbReference>
<dbReference type="GO" id="GO:0006281">
    <property type="term" value="P:DNA repair"/>
    <property type="evidence" value="ECO:0007669"/>
    <property type="project" value="TreeGrafter"/>
</dbReference>
<gene>
    <name evidence="4" type="ORF">MM415A00408_0031</name>
    <name evidence="3" type="ORF">MM415B00786_0031</name>
</gene>
<protein>
    <submittedName>
        <fullName evidence="3">Putative helicase</fullName>
    </submittedName>
</protein>
<organism evidence="3">
    <name type="scientific">viral metagenome</name>
    <dbReference type="NCBI Taxonomy" id="1070528"/>
    <lineage>
        <taxon>unclassified sequences</taxon>
        <taxon>metagenomes</taxon>
        <taxon>organismal metagenomes</taxon>
    </lineage>
</organism>